<dbReference type="SUPFAM" id="SSF52343">
    <property type="entry name" value="Ferredoxin reductase-like, C-terminal NADP-linked domain"/>
    <property type="match status" value="1"/>
</dbReference>
<dbReference type="PANTHER" id="PTHR47215:SF3">
    <property type="entry name" value="FAD-BINDING FR-TYPE DOMAIN-CONTAINING PROTEIN"/>
    <property type="match status" value="1"/>
</dbReference>
<keyword evidence="3" id="KW-1185">Reference proteome</keyword>
<evidence type="ECO:0000313" key="3">
    <source>
        <dbReference type="Proteomes" id="UP001497392"/>
    </source>
</evidence>
<evidence type="ECO:0000256" key="1">
    <source>
        <dbReference type="SAM" id="MobiDB-lite"/>
    </source>
</evidence>
<reference evidence="2 3" key="1">
    <citation type="submission" date="2024-06" db="EMBL/GenBank/DDBJ databases">
        <authorList>
            <person name="Kraege A."/>
            <person name="Thomma B."/>
        </authorList>
    </citation>
    <scope>NUCLEOTIDE SEQUENCE [LARGE SCALE GENOMIC DNA]</scope>
</reference>
<organism evidence="2 3">
    <name type="scientific">Coccomyxa viridis</name>
    <dbReference type="NCBI Taxonomy" id="1274662"/>
    <lineage>
        <taxon>Eukaryota</taxon>
        <taxon>Viridiplantae</taxon>
        <taxon>Chlorophyta</taxon>
        <taxon>core chlorophytes</taxon>
        <taxon>Trebouxiophyceae</taxon>
        <taxon>Trebouxiophyceae incertae sedis</taxon>
        <taxon>Coccomyxaceae</taxon>
        <taxon>Coccomyxa</taxon>
    </lineage>
</organism>
<dbReference type="InterPro" id="IPR039261">
    <property type="entry name" value="FNR_nucleotide-bd"/>
</dbReference>
<sequence length="384" mass="42388">MEATLLHTSIPSIRASEGPACTSSPAGGRFVAPFRCPSPSTGAASQARSGRQWSMVAQAIKSLTDAENEELLQYKDRDRWYLPTFAADDAPDWNQGRFVRSRQLAPGIREVVLEAEISREQVPLRNAYRHVGQKASVRVNSGVEYTVPVSAGPFPQQLIRESLFRARGDMTSGEIKQVKEVDSVKAELPLFVSEEEAPDIYKMAEDDSVEIGPFAGAGMDLRGPILAMYQFPTLVIFCEGQGIATAKALLETQASEGGLNFPYREDVRMYYRAPNQEALCYKDRYEEWEQQYACKVVTSTRDSFQDMFDDDNTLAYEPESTAAVILTGGDEEAEAAALEVCKEAEIEEIAMDTKEQMQSVYITKGSEGPIKSDKKKAEAAAQAV</sequence>
<dbReference type="EMBL" id="CAXHTA020000002">
    <property type="protein sequence ID" value="CAL5219835.1"/>
    <property type="molecule type" value="Genomic_DNA"/>
</dbReference>
<gene>
    <name evidence="2" type="primary">g1749</name>
    <name evidence="2" type="ORF">VP750_LOCUS1494</name>
</gene>
<evidence type="ECO:0000313" key="2">
    <source>
        <dbReference type="EMBL" id="CAL5219835.1"/>
    </source>
</evidence>
<name>A0ABP1FIP4_9CHLO</name>
<accession>A0ABP1FIP4</accession>
<comment type="caution">
    <text evidence="2">The sequence shown here is derived from an EMBL/GenBank/DDBJ whole genome shotgun (WGS) entry which is preliminary data.</text>
</comment>
<dbReference type="Proteomes" id="UP001497392">
    <property type="component" value="Unassembled WGS sequence"/>
</dbReference>
<protein>
    <submittedName>
        <fullName evidence="2">G1749 protein</fullName>
    </submittedName>
</protein>
<dbReference type="PANTHER" id="PTHR47215">
    <property type="match status" value="1"/>
</dbReference>
<feature type="region of interest" description="Disordered" evidence="1">
    <location>
        <begin position="365"/>
        <end position="384"/>
    </location>
</feature>
<proteinExistence type="predicted"/>